<evidence type="ECO:0000313" key="1">
    <source>
        <dbReference type="EMBL" id="PIH09286.1"/>
    </source>
</evidence>
<protein>
    <submittedName>
        <fullName evidence="1">Replication initiation protein</fullName>
    </submittedName>
</protein>
<organism evidence="1 2">
    <name type="scientific">Staphylococcus epidermidis</name>
    <dbReference type="NCBI Taxonomy" id="1282"/>
    <lineage>
        <taxon>Bacteria</taxon>
        <taxon>Bacillati</taxon>
        <taxon>Bacillota</taxon>
        <taxon>Bacilli</taxon>
        <taxon>Bacillales</taxon>
        <taxon>Staphylococcaceae</taxon>
        <taxon>Staphylococcus</taxon>
    </lineage>
</organism>
<proteinExistence type="predicted"/>
<accession>A0AAE5V5X8</accession>
<sequence>MLVISYIFYFATEPFLFKNLNINKIKAKKGRKIEWLEFSFEPEKRIHSKRQSNMISTGKPKQYISREMTPQWLKNNTYEPTTSKTSAYTEEERQAFLQKMKK</sequence>
<evidence type="ECO:0000313" key="2">
    <source>
        <dbReference type="Proteomes" id="UP000228502"/>
    </source>
</evidence>
<gene>
    <name evidence="1" type="ORF">CTJ08_11930</name>
</gene>
<comment type="caution">
    <text evidence="1">The sequence shown here is derived from an EMBL/GenBank/DDBJ whole genome shotgun (WGS) entry which is preliminary data.</text>
</comment>
<dbReference type="Proteomes" id="UP000228502">
    <property type="component" value="Unassembled WGS sequence"/>
</dbReference>
<name>A0AAE5V5X8_STAEP</name>
<reference evidence="1 2" key="1">
    <citation type="submission" date="2017-10" db="EMBL/GenBank/DDBJ databases">
        <title>genome sequences of Staph epi in chlorhexidine trial.</title>
        <authorList>
            <person name="Greninger A.L."/>
            <person name="Addetia A."/>
            <person name="Qin X."/>
            <person name="Zerr D."/>
        </authorList>
    </citation>
    <scope>NUCLEOTIDE SEQUENCE [LARGE SCALE GENOMIC DNA]</scope>
    <source>
        <strain evidence="1 2">SCH-17</strain>
    </source>
</reference>
<dbReference type="AlphaFoldDB" id="A0AAE5V5X8"/>
<dbReference type="EMBL" id="PEJG01000022">
    <property type="protein sequence ID" value="PIH09286.1"/>
    <property type="molecule type" value="Genomic_DNA"/>
</dbReference>